<accession>A0ABX6QTR7</accession>
<dbReference type="EMBL" id="CP058351">
    <property type="protein sequence ID" value="QLF71787.1"/>
    <property type="molecule type" value="Genomic_DNA"/>
</dbReference>
<gene>
    <name evidence="2" type="ORF">FE840_019415</name>
</gene>
<keyword evidence="3" id="KW-1185">Reference proteome</keyword>
<protein>
    <recommendedName>
        <fullName evidence="4">DUF2393 domain-containing protein</fullName>
    </recommendedName>
</protein>
<dbReference type="Proteomes" id="UP000308530">
    <property type="component" value="Plasmid pPRADMK78_01"/>
</dbReference>
<reference evidence="2 3" key="1">
    <citation type="submission" date="2020-06" db="EMBL/GenBank/DDBJ databases">
        <title>Genome sequence of Rhizobium sp strain ADMK78.</title>
        <authorList>
            <person name="Rahi P."/>
        </authorList>
    </citation>
    <scope>NUCLEOTIDE SEQUENCE [LARGE SCALE GENOMIC DNA]</scope>
    <source>
        <strain evidence="2 3">ADMK78</strain>
        <plasmid evidence="2 3">pPRADMK78_01</plasmid>
    </source>
</reference>
<proteinExistence type="predicted"/>
<sequence>MIWIAAALLTATVIMLYYRRRRLALLVVSVLSLAAIIIWSFASGVSQQQRQERQAVSASIGLAVSCAEPEQALEITLENNSASQVRRVSLTVAASLAGQADIVYRGSVREGVIIEPGSTATLCYKPLYHGFRHPRPDVIDTSLYDWRSEVTVVNFDGDVSN</sequence>
<feature type="transmembrane region" description="Helical" evidence="1">
    <location>
        <begin position="23"/>
        <end position="42"/>
    </location>
</feature>
<geneLocation type="plasmid" evidence="2 3">
    <name>pPRADMK78_01</name>
</geneLocation>
<evidence type="ECO:0008006" key="4">
    <source>
        <dbReference type="Google" id="ProtNLM"/>
    </source>
</evidence>
<evidence type="ECO:0000313" key="3">
    <source>
        <dbReference type="Proteomes" id="UP000308530"/>
    </source>
</evidence>
<keyword evidence="1" id="KW-0812">Transmembrane</keyword>
<organism evidence="2 3">
    <name type="scientific">Peteryoungia desertarenae</name>
    <dbReference type="NCBI Taxonomy" id="1813451"/>
    <lineage>
        <taxon>Bacteria</taxon>
        <taxon>Pseudomonadati</taxon>
        <taxon>Pseudomonadota</taxon>
        <taxon>Alphaproteobacteria</taxon>
        <taxon>Hyphomicrobiales</taxon>
        <taxon>Rhizobiaceae</taxon>
        <taxon>Peteryoungia</taxon>
    </lineage>
</organism>
<keyword evidence="1" id="KW-1133">Transmembrane helix</keyword>
<name>A0ABX6QTR7_9HYPH</name>
<keyword evidence="2" id="KW-0614">Plasmid</keyword>
<keyword evidence="1" id="KW-0472">Membrane</keyword>
<evidence type="ECO:0000256" key="1">
    <source>
        <dbReference type="SAM" id="Phobius"/>
    </source>
</evidence>
<evidence type="ECO:0000313" key="2">
    <source>
        <dbReference type="EMBL" id="QLF71787.1"/>
    </source>
</evidence>
<dbReference type="RefSeq" id="WP_138289796.1">
    <property type="nucleotide sequence ID" value="NZ_CP058351.1"/>
</dbReference>